<reference evidence="10 11" key="1">
    <citation type="journal article" date="2024" name="Insects">
        <title>An Improved Chromosome-Level Genome Assembly of the Firefly Pyrocoelia pectoralis.</title>
        <authorList>
            <person name="Fu X."/>
            <person name="Meyer-Rochow V.B."/>
            <person name="Ballantyne L."/>
            <person name="Zhu X."/>
        </authorList>
    </citation>
    <scope>NUCLEOTIDE SEQUENCE [LARGE SCALE GENOMIC DNA]</scope>
    <source>
        <strain evidence="10">XCY_ONT2</strain>
    </source>
</reference>
<gene>
    <name evidence="10" type="ORF">RI129_006862</name>
</gene>
<dbReference type="GO" id="GO:0008270">
    <property type="term" value="F:zinc ion binding"/>
    <property type="evidence" value="ECO:0007669"/>
    <property type="project" value="UniProtKB-KW"/>
</dbReference>
<dbReference type="GO" id="GO:0032012">
    <property type="term" value="P:regulation of ARF protein signal transduction"/>
    <property type="evidence" value="ECO:0007669"/>
    <property type="project" value="InterPro"/>
</dbReference>
<accession>A0AAN7ZK34</accession>
<feature type="domain" description="Arf-GAP" evidence="9">
    <location>
        <begin position="1"/>
        <end position="123"/>
    </location>
</feature>
<keyword evidence="6 7" id="KW-0040">ANK repeat</keyword>
<proteinExistence type="predicted"/>
<dbReference type="Pfam" id="PF12796">
    <property type="entry name" value="Ank_2"/>
    <property type="match status" value="1"/>
</dbReference>
<dbReference type="InterPro" id="IPR001164">
    <property type="entry name" value="ArfGAP_dom"/>
</dbReference>
<dbReference type="SUPFAM" id="SSF48403">
    <property type="entry name" value="Ankyrin repeat"/>
    <property type="match status" value="1"/>
</dbReference>
<dbReference type="InterPro" id="IPR037278">
    <property type="entry name" value="ARFGAP/RecO"/>
</dbReference>
<evidence type="ECO:0000256" key="4">
    <source>
        <dbReference type="ARBA" id="ARBA00022771"/>
    </source>
</evidence>
<feature type="repeat" description="ANK" evidence="7">
    <location>
        <begin position="165"/>
        <end position="197"/>
    </location>
</feature>
<dbReference type="PANTHER" id="PTHR46097">
    <property type="entry name" value="G PROTEIN-COUPLED RECEPTOR KINASE INTERACTING ARFGAP"/>
    <property type="match status" value="1"/>
</dbReference>
<dbReference type="InterPro" id="IPR002110">
    <property type="entry name" value="Ankyrin_rpt"/>
</dbReference>
<dbReference type="GO" id="GO:0098793">
    <property type="term" value="C:presynapse"/>
    <property type="evidence" value="ECO:0007669"/>
    <property type="project" value="GOC"/>
</dbReference>
<dbReference type="AlphaFoldDB" id="A0AAN7ZK34"/>
<evidence type="ECO:0000256" key="3">
    <source>
        <dbReference type="ARBA" id="ARBA00022737"/>
    </source>
</evidence>
<keyword evidence="4 8" id="KW-0863">Zinc-finger</keyword>
<keyword evidence="11" id="KW-1185">Reference proteome</keyword>
<dbReference type="InterPro" id="IPR013724">
    <property type="entry name" value="GIT_SHD"/>
</dbReference>
<dbReference type="PANTHER" id="PTHR46097:SF3">
    <property type="entry name" value="ARF GTPASE-ACTIVATING PROTEIN GIT"/>
    <property type="match status" value="1"/>
</dbReference>
<dbReference type="InterPro" id="IPR047161">
    <property type="entry name" value="GIT-like"/>
</dbReference>
<dbReference type="Pfam" id="PF01412">
    <property type="entry name" value="ArfGap"/>
    <property type="match status" value="1"/>
</dbReference>
<dbReference type="InterPro" id="IPR022018">
    <property type="entry name" value="GIT1_C"/>
</dbReference>
<organism evidence="10 11">
    <name type="scientific">Pyrocoelia pectoralis</name>
    <dbReference type="NCBI Taxonomy" id="417401"/>
    <lineage>
        <taxon>Eukaryota</taxon>
        <taxon>Metazoa</taxon>
        <taxon>Ecdysozoa</taxon>
        <taxon>Arthropoda</taxon>
        <taxon>Hexapoda</taxon>
        <taxon>Insecta</taxon>
        <taxon>Pterygota</taxon>
        <taxon>Neoptera</taxon>
        <taxon>Endopterygota</taxon>
        <taxon>Coleoptera</taxon>
        <taxon>Polyphaga</taxon>
        <taxon>Elateriformia</taxon>
        <taxon>Elateroidea</taxon>
        <taxon>Lampyridae</taxon>
        <taxon>Lampyrinae</taxon>
        <taxon>Pyrocoelia</taxon>
    </lineage>
</organism>
<dbReference type="SUPFAM" id="SSF57863">
    <property type="entry name" value="ArfGap/RecO-like zinc finger"/>
    <property type="match status" value="1"/>
</dbReference>
<evidence type="ECO:0000313" key="10">
    <source>
        <dbReference type="EMBL" id="KAK5645562.1"/>
    </source>
</evidence>
<dbReference type="PROSITE" id="PS50297">
    <property type="entry name" value="ANK_REP_REGION"/>
    <property type="match status" value="1"/>
</dbReference>
<dbReference type="GO" id="GO:0005096">
    <property type="term" value="F:GTPase activator activity"/>
    <property type="evidence" value="ECO:0007669"/>
    <property type="project" value="UniProtKB-KW"/>
</dbReference>
<dbReference type="GO" id="GO:0008277">
    <property type="term" value="P:regulation of G protein-coupled receptor signaling pathway"/>
    <property type="evidence" value="ECO:0007669"/>
    <property type="project" value="TreeGrafter"/>
</dbReference>
<dbReference type="GO" id="GO:0036465">
    <property type="term" value="P:synaptic vesicle recycling"/>
    <property type="evidence" value="ECO:0007669"/>
    <property type="project" value="TreeGrafter"/>
</dbReference>
<dbReference type="Gene3D" id="1.20.120.330">
    <property type="entry name" value="Nucleotidyltransferases domain 2"/>
    <property type="match status" value="1"/>
</dbReference>
<dbReference type="InterPro" id="IPR036770">
    <property type="entry name" value="Ankyrin_rpt-contain_sf"/>
</dbReference>
<evidence type="ECO:0000256" key="1">
    <source>
        <dbReference type="ARBA" id="ARBA00022468"/>
    </source>
</evidence>
<dbReference type="InterPro" id="IPR038508">
    <property type="entry name" value="ArfGAP_dom_sf"/>
</dbReference>
<evidence type="ECO:0000259" key="9">
    <source>
        <dbReference type="PROSITE" id="PS50115"/>
    </source>
</evidence>
<keyword evidence="3" id="KW-0677">Repeat</keyword>
<dbReference type="GO" id="GO:0031267">
    <property type="term" value="F:small GTPase binding"/>
    <property type="evidence" value="ECO:0007669"/>
    <property type="project" value="TreeGrafter"/>
</dbReference>
<sequence length="664" mass="74221">MSRAKSRQSTDICADCSSVDPTWASVNKGIFLCIECCSIHRSLGRHVSQVKSIQKGNWSPSQLSMVQTLNNLGINNVWEYMLESNSKFAKRKPNPKDSLHTKAEFIRAKHQQYLFVVRHNTEDGLLCVENELGKELHANVRSSNLETSLRLLIQGADPNYFHDEKGSTPLHVAAKANQLMQSELLITYGADPTCPDRQGKSPIDYAKQQVTQDLANRLIECQYEVTDKFSYYLCHRKPDHEKGIHFLIPQASTKCDQHAISKLKKLSNSSFEELVMDVYDEVERRETEAIWLSSADTVELNPNAVPFLPVDPSLSTTRNQGRQKLGRFTTPELKSLVYDILIDTQRRQLNADKGPLTSSVRQFSQVSDDEPLYDSVASDDDYAHINLDEGSPGDRKGGDGDVETSKLYSLAKKLQDSDSTISDLKAEVSTLKTLVDQLSFENQELKARLSNADVHALSTRKLNGDNVSQSLEGFLIGNSRDSPDSVVVNGQVGDKLADADLRQHRRGQRPSSMYETREGLKTPNWQALKNQLKQNENSRGITQSLYAGPKNQIVMSCTENVTKGIQQLWSCIQGPNRGDCLSCADEIKRAVTQLTAAVPTVNDGEVTRRLLDSVSRLLTECASLQLSSKKGDTQQIEYYLQQVRLCAYAIAKDTKVLVTQYSSH</sequence>
<dbReference type="PROSITE" id="PS50115">
    <property type="entry name" value="ARFGAP"/>
    <property type="match status" value="1"/>
</dbReference>
<dbReference type="Proteomes" id="UP001329430">
    <property type="component" value="Chromosome 4"/>
</dbReference>
<keyword evidence="1" id="KW-0343">GTPase activation</keyword>
<dbReference type="EMBL" id="JAVRBK010000004">
    <property type="protein sequence ID" value="KAK5645562.1"/>
    <property type="molecule type" value="Genomic_DNA"/>
</dbReference>
<evidence type="ECO:0000256" key="6">
    <source>
        <dbReference type="ARBA" id="ARBA00023043"/>
    </source>
</evidence>
<dbReference type="GO" id="GO:0007420">
    <property type="term" value="P:brain development"/>
    <property type="evidence" value="ECO:0007669"/>
    <property type="project" value="InterPro"/>
</dbReference>
<evidence type="ECO:0000256" key="2">
    <source>
        <dbReference type="ARBA" id="ARBA00022723"/>
    </source>
</evidence>
<evidence type="ECO:0000313" key="11">
    <source>
        <dbReference type="Proteomes" id="UP001329430"/>
    </source>
</evidence>
<name>A0AAN7ZK34_9COLE</name>
<dbReference type="Gene3D" id="1.25.40.20">
    <property type="entry name" value="Ankyrin repeat-containing domain"/>
    <property type="match status" value="1"/>
</dbReference>
<dbReference type="Gene3D" id="1.10.220.150">
    <property type="entry name" value="Arf GTPase activating protein"/>
    <property type="match status" value="1"/>
</dbReference>
<dbReference type="Pfam" id="PF12205">
    <property type="entry name" value="GIT1_C"/>
    <property type="match status" value="1"/>
</dbReference>
<evidence type="ECO:0000256" key="5">
    <source>
        <dbReference type="ARBA" id="ARBA00022833"/>
    </source>
</evidence>
<dbReference type="Pfam" id="PF08518">
    <property type="entry name" value="GIT_SHD"/>
    <property type="match status" value="2"/>
</dbReference>
<keyword evidence="2" id="KW-0479">Metal-binding</keyword>
<dbReference type="SMART" id="SM00105">
    <property type="entry name" value="ArfGap"/>
    <property type="match status" value="1"/>
</dbReference>
<protein>
    <recommendedName>
        <fullName evidence="9">Arf-GAP domain-containing protein</fullName>
    </recommendedName>
</protein>
<dbReference type="SMART" id="SM00555">
    <property type="entry name" value="GIT"/>
    <property type="match status" value="2"/>
</dbReference>
<dbReference type="PROSITE" id="PS50088">
    <property type="entry name" value="ANK_REPEAT"/>
    <property type="match status" value="1"/>
</dbReference>
<keyword evidence="5" id="KW-0862">Zinc</keyword>
<dbReference type="CDD" id="cd08833">
    <property type="entry name" value="ArfGap_GIT"/>
    <property type="match status" value="1"/>
</dbReference>
<dbReference type="PRINTS" id="PR00405">
    <property type="entry name" value="REVINTRACTNG"/>
</dbReference>
<evidence type="ECO:0000256" key="8">
    <source>
        <dbReference type="PROSITE-ProRule" id="PRU00288"/>
    </source>
</evidence>
<evidence type="ECO:0000256" key="7">
    <source>
        <dbReference type="PROSITE-ProRule" id="PRU00023"/>
    </source>
</evidence>
<comment type="caution">
    <text evidence="10">The sequence shown here is derived from an EMBL/GenBank/DDBJ whole genome shotgun (WGS) entry which is preliminary data.</text>
</comment>